<dbReference type="AlphaFoldDB" id="A0A9P6GNU4"/>
<dbReference type="InterPro" id="IPR058257">
    <property type="entry name" value="CorA-like_dom"/>
</dbReference>
<protein>
    <recommendedName>
        <fullName evidence="3">CorA-like transporter domain-containing protein</fullName>
    </recommendedName>
</protein>
<reference evidence="4" key="1">
    <citation type="journal article" date="2020" name="Mol. Plant Microbe Interact.">
        <title>Genome Sequence of the Biocontrol Agent Coniothyrium minitans strain Conio (IMI 134523).</title>
        <authorList>
            <person name="Patel D."/>
            <person name="Shittu T.A."/>
            <person name="Baroncelli R."/>
            <person name="Muthumeenakshi S."/>
            <person name="Osborne T.H."/>
            <person name="Janganan T.K."/>
            <person name="Sreenivasaprasad S."/>
        </authorList>
    </citation>
    <scope>NUCLEOTIDE SEQUENCE</scope>
    <source>
        <strain evidence="4">Conio</strain>
    </source>
</reference>
<evidence type="ECO:0000256" key="2">
    <source>
        <dbReference type="SAM" id="Phobius"/>
    </source>
</evidence>
<proteinExistence type="predicted"/>
<comment type="caution">
    <text evidence="4">The sequence shown here is derived from an EMBL/GenBank/DDBJ whole genome shotgun (WGS) entry which is preliminary data.</text>
</comment>
<keyword evidence="2" id="KW-0472">Membrane</keyword>
<evidence type="ECO:0000313" key="4">
    <source>
        <dbReference type="EMBL" id="KAF9738813.1"/>
    </source>
</evidence>
<evidence type="ECO:0000259" key="3">
    <source>
        <dbReference type="Pfam" id="PF26616"/>
    </source>
</evidence>
<feature type="domain" description="CorA-like transporter" evidence="3">
    <location>
        <begin position="242"/>
        <end position="346"/>
    </location>
</feature>
<evidence type="ECO:0000313" key="5">
    <source>
        <dbReference type="Proteomes" id="UP000756921"/>
    </source>
</evidence>
<gene>
    <name evidence="4" type="ORF">PMIN01_04096</name>
</gene>
<feature type="region of interest" description="Disordered" evidence="1">
    <location>
        <begin position="78"/>
        <end position="98"/>
    </location>
</feature>
<dbReference type="Pfam" id="PF26616">
    <property type="entry name" value="CorA-like"/>
    <property type="match status" value="1"/>
</dbReference>
<dbReference type="Gene3D" id="1.20.58.340">
    <property type="entry name" value="Magnesium transport protein CorA, transmembrane region"/>
    <property type="match status" value="1"/>
</dbReference>
<name>A0A9P6GNU4_9PLEO</name>
<feature type="transmembrane region" description="Helical" evidence="2">
    <location>
        <begin position="504"/>
        <end position="526"/>
    </location>
</feature>
<organism evidence="4 5">
    <name type="scientific">Paraphaeosphaeria minitans</name>
    <dbReference type="NCBI Taxonomy" id="565426"/>
    <lineage>
        <taxon>Eukaryota</taxon>
        <taxon>Fungi</taxon>
        <taxon>Dikarya</taxon>
        <taxon>Ascomycota</taxon>
        <taxon>Pezizomycotina</taxon>
        <taxon>Dothideomycetes</taxon>
        <taxon>Pleosporomycetidae</taxon>
        <taxon>Pleosporales</taxon>
        <taxon>Massarineae</taxon>
        <taxon>Didymosphaeriaceae</taxon>
        <taxon>Paraphaeosphaeria</taxon>
    </lineage>
</organism>
<dbReference type="Proteomes" id="UP000756921">
    <property type="component" value="Unassembled WGS sequence"/>
</dbReference>
<keyword evidence="2" id="KW-0812">Transmembrane</keyword>
<evidence type="ECO:0000256" key="1">
    <source>
        <dbReference type="SAM" id="MobiDB-lite"/>
    </source>
</evidence>
<keyword evidence="2" id="KW-1133">Transmembrane helix</keyword>
<keyword evidence="5" id="KW-1185">Reference proteome</keyword>
<accession>A0A9P6GNU4</accession>
<dbReference type="EMBL" id="WJXW01000003">
    <property type="protein sequence ID" value="KAF9738813.1"/>
    <property type="molecule type" value="Genomic_DNA"/>
</dbReference>
<dbReference type="OrthoDB" id="5396681at2759"/>
<feature type="transmembrane region" description="Helical" evidence="2">
    <location>
        <begin position="546"/>
        <end position="567"/>
    </location>
</feature>
<sequence>MNTSSYFERALFYDRSPAAEEYYTRSCATIFEEDPSRTNIEVRVQSSIDVSYYGKKQGLSNLENKPEDAGSSLFFSRTTKLPDEKGPPQGDPLPASKTDVTYKVKVDDAYDSDSDYAWSLSSKASSTALATGLDQHHGSLPPTYPGPPRLTVIDLEPSKLRSFTKQTKTEFRVFYIRQRNSYSRLQITKELFEELLRCCHVFPRFNEYVIGFGARDSETEVGPPPLTFRPLCEIRSNRYHGFECSYILRYIECTNRTGSKSTWSLRQFAVYHRYKPKSGRACSTWILVGASQRTERRLDDYTRSIDDLSASNPFELHATFMETAISSWRPYLVHLTKLVTHQSDKATGVEVAGDDDLVPITFEDHQELKMVEDRVADLILCLDSTLDTVATFEEMYEQFSRQQTIPSSVSNEDRKSAYGVNIVVFSLRKWAREISYRQKQAKVLLKKVETTRTLISSLLEQKTGLGTNEQLSAVRKLVEQGQEETALMRELAEKSSRDSSSMRILTIITMIYLPCTIVSNFFSTQFVKQIDTPSGDTKLGYAQNAWLFFAISVPLTLATIGVWYSWVNGARIFRKTWGRRATSDTIECQNRAYSHCKNRSCSCRVDPTRDGQPPALSHHLIDISRGHAAVHPCHGIYNHNPKNSPY</sequence>